<sequence length="51" mass="5768">CIPFLYNKFVSSTSPIEEGKPLLDTSSGPRYDCPRHVSISISTHPNEIRDY</sequence>
<protein>
    <submittedName>
        <fullName evidence="2">Uncharacterized protein</fullName>
    </submittedName>
</protein>
<reference evidence="2" key="1">
    <citation type="submission" date="2020-08" db="EMBL/GenBank/DDBJ databases">
        <title>Multicomponent nature underlies the extraordinary mechanical properties of spider dragline silk.</title>
        <authorList>
            <person name="Kono N."/>
            <person name="Nakamura H."/>
            <person name="Mori M."/>
            <person name="Yoshida Y."/>
            <person name="Ohtoshi R."/>
            <person name="Malay A.D."/>
            <person name="Moran D.A.P."/>
            <person name="Tomita M."/>
            <person name="Numata K."/>
            <person name="Arakawa K."/>
        </authorList>
    </citation>
    <scope>NUCLEOTIDE SEQUENCE</scope>
</reference>
<proteinExistence type="predicted"/>
<dbReference type="EMBL" id="BMAW01091201">
    <property type="protein sequence ID" value="GFS48500.1"/>
    <property type="molecule type" value="Genomic_DNA"/>
</dbReference>
<dbReference type="AlphaFoldDB" id="A0A8X6JZG5"/>
<name>A0A8X6JZG5_NEPPI</name>
<comment type="caution">
    <text evidence="2">The sequence shown here is derived from an EMBL/GenBank/DDBJ whole genome shotgun (WGS) entry which is preliminary data.</text>
</comment>
<evidence type="ECO:0000313" key="1">
    <source>
        <dbReference type="EMBL" id="GFS41772.1"/>
    </source>
</evidence>
<keyword evidence="4" id="KW-1185">Reference proteome</keyword>
<evidence type="ECO:0000313" key="4">
    <source>
        <dbReference type="Proteomes" id="UP000887013"/>
    </source>
</evidence>
<accession>A0A8X6JZG5</accession>
<dbReference type="Proteomes" id="UP000887013">
    <property type="component" value="Unassembled WGS sequence"/>
</dbReference>
<organism evidence="2 4">
    <name type="scientific">Nephila pilipes</name>
    <name type="common">Giant wood spider</name>
    <name type="synonym">Nephila maculata</name>
    <dbReference type="NCBI Taxonomy" id="299642"/>
    <lineage>
        <taxon>Eukaryota</taxon>
        <taxon>Metazoa</taxon>
        <taxon>Ecdysozoa</taxon>
        <taxon>Arthropoda</taxon>
        <taxon>Chelicerata</taxon>
        <taxon>Arachnida</taxon>
        <taxon>Araneae</taxon>
        <taxon>Araneomorphae</taxon>
        <taxon>Entelegynae</taxon>
        <taxon>Araneoidea</taxon>
        <taxon>Nephilidae</taxon>
        <taxon>Nephila</taxon>
    </lineage>
</organism>
<evidence type="ECO:0000313" key="3">
    <source>
        <dbReference type="EMBL" id="GFU27665.1"/>
    </source>
</evidence>
<dbReference type="EMBL" id="BMAW01032892">
    <property type="protein sequence ID" value="GFU27665.1"/>
    <property type="molecule type" value="Genomic_DNA"/>
</dbReference>
<feature type="non-terminal residue" evidence="2">
    <location>
        <position position="1"/>
    </location>
</feature>
<evidence type="ECO:0000313" key="2">
    <source>
        <dbReference type="EMBL" id="GFS48500.1"/>
    </source>
</evidence>
<dbReference type="EMBL" id="BMAW01089844">
    <property type="protein sequence ID" value="GFS41772.1"/>
    <property type="molecule type" value="Genomic_DNA"/>
</dbReference>
<gene>
    <name evidence="1" type="ORF">NPIL_106441</name>
    <name evidence="2" type="ORF">NPIL_391001</name>
    <name evidence="3" type="ORF">NPIL_614511</name>
</gene>